<dbReference type="AlphaFoldDB" id="A0A5J4PN34"/>
<proteinExistence type="predicted"/>
<sequence>MDAEGKDNHYDFVSENDSYNSNILTLKSNFSYNWFKDFAVYNKSDSKVLDKLSLPVISKTEVWTVDNLPTPENMKKWYIDYPQRFFFYKDIVDLGMYYDRNDFKIATVTNSKTVNNEKFILDYDETSSDSIYSRYFVLIRNNDKNYTEIELFLDASDYEKMKGDYLIEFNYDLYIVASVENYSVLGLDKTKLNLIRKV</sequence>
<evidence type="ECO:0000313" key="1">
    <source>
        <dbReference type="EMBL" id="KAA6309823.1"/>
    </source>
</evidence>
<comment type="caution">
    <text evidence="1">The sequence shown here is derived from an EMBL/GenBank/DDBJ whole genome shotgun (WGS) entry which is preliminary data.</text>
</comment>
<protein>
    <submittedName>
        <fullName evidence="1">Uncharacterized protein</fullName>
    </submittedName>
</protein>
<dbReference type="EMBL" id="SNRY01007748">
    <property type="protein sequence ID" value="KAA6309823.1"/>
    <property type="molecule type" value="Genomic_DNA"/>
</dbReference>
<accession>A0A5J4PN34</accession>
<name>A0A5J4PN34_9ZZZZ</name>
<reference evidence="1" key="1">
    <citation type="submission" date="2019-03" db="EMBL/GenBank/DDBJ databases">
        <title>Single cell metagenomics reveals metabolic interactions within the superorganism composed of flagellate Streblomastix strix and complex community of Bacteroidetes bacteria on its surface.</title>
        <authorList>
            <person name="Treitli S.C."/>
            <person name="Kolisko M."/>
            <person name="Husnik F."/>
            <person name="Keeling P."/>
            <person name="Hampl V."/>
        </authorList>
    </citation>
    <scope>NUCLEOTIDE SEQUENCE</scope>
    <source>
        <strain evidence="1">STM</strain>
    </source>
</reference>
<gene>
    <name evidence="1" type="ORF">EZS27_038760</name>
</gene>
<organism evidence="1">
    <name type="scientific">termite gut metagenome</name>
    <dbReference type="NCBI Taxonomy" id="433724"/>
    <lineage>
        <taxon>unclassified sequences</taxon>
        <taxon>metagenomes</taxon>
        <taxon>organismal metagenomes</taxon>
    </lineage>
</organism>